<proteinExistence type="predicted"/>
<evidence type="ECO:0000256" key="1">
    <source>
        <dbReference type="SAM" id="SignalP"/>
    </source>
</evidence>
<feature type="chain" id="PRO_5042911141" evidence="1">
    <location>
        <begin position="21"/>
        <end position="101"/>
    </location>
</feature>
<dbReference type="Proteomes" id="UP001302126">
    <property type="component" value="Unassembled WGS sequence"/>
</dbReference>
<organism evidence="2 3">
    <name type="scientific">Podospora australis</name>
    <dbReference type="NCBI Taxonomy" id="1536484"/>
    <lineage>
        <taxon>Eukaryota</taxon>
        <taxon>Fungi</taxon>
        <taxon>Dikarya</taxon>
        <taxon>Ascomycota</taxon>
        <taxon>Pezizomycotina</taxon>
        <taxon>Sordariomycetes</taxon>
        <taxon>Sordariomycetidae</taxon>
        <taxon>Sordariales</taxon>
        <taxon>Podosporaceae</taxon>
        <taxon>Podospora</taxon>
    </lineage>
</organism>
<sequence>MKITTLFTTAALFFTAGTLAAPSNVTTQAETLWPRQCYYRGECRWFYGDEKRTDDLCIPHCEEVGVTTDGWADCGWGRWQCCCKDPQFPWTPGQGSIRDRE</sequence>
<accession>A0AAN6WUI1</accession>
<dbReference type="EMBL" id="MU864388">
    <property type="protein sequence ID" value="KAK4188445.1"/>
    <property type="molecule type" value="Genomic_DNA"/>
</dbReference>
<evidence type="ECO:0000313" key="2">
    <source>
        <dbReference type="EMBL" id="KAK4188445.1"/>
    </source>
</evidence>
<dbReference type="AlphaFoldDB" id="A0AAN6WUI1"/>
<comment type="caution">
    <text evidence="2">The sequence shown here is derived from an EMBL/GenBank/DDBJ whole genome shotgun (WGS) entry which is preliminary data.</text>
</comment>
<protein>
    <submittedName>
        <fullName evidence="2">Uncharacterized protein</fullName>
    </submittedName>
</protein>
<reference evidence="2" key="1">
    <citation type="journal article" date="2023" name="Mol. Phylogenet. Evol.">
        <title>Genome-scale phylogeny and comparative genomics of the fungal order Sordariales.</title>
        <authorList>
            <person name="Hensen N."/>
            <person name="Bonometti L."/>
            <person name="Westerberg I."/>
            <person name="Brannstrom I.O."/>
            <person name="Guillou S."/>
            <person name="Cros-Aarteil S."/>
            <person name="Calhoun S."/>
            <person name="Haridas S."/>
            <person name="Kuo A."/>
            <person name="Mondo S."/>
            <person name="Pangilinan J."/>
            <person name="Riley R."/>
            <person name="LaButti K."/>
            <person name="Andreopoulos B."/>
            <person name="Lipzen A."/>
            <person name="Chen C."/>
            <person name="Yan M."/>
            <person name="Daum C."/>
            <person name="Ng V."/>
            <person name="Clum A."/>
            <person name="Steindorff A."/>
            <person name="Ohm R.A."/>
            <person name="Martin F."/>
            <person name="Silar P."/>
            <person name="Natvig D.O."/>
            <person name="Lalanne C."/>
            <person name="Gautier V."/>
            <person name="Ament-Velasquez S.L."/>
            <person name="Kruys A."/>
            <person name="Hutchinson M.I."/>
            <person name="Powell A.J."/>
            <person name="Barry K."/>
            <person name="Miller A.N."/>
            <person name="Grigoriev I.V."/>
            <person name="Debuchy R."/>
            <person name="Gladieux P."/>
            <person name="Hiltunen Thoren M."/>
            <person name="Johannesson H."/>
        </authorList>
    </citation>
    <scope>NUCLEOTIDE SEQUENCE</scope>
    <source>
        <strain evidence="2">PSN309</strain>
    </source>
</reference>
<name>A0AAN6WUI1_9PEZI</name>
<reference evidence="2" key="2">
    <citation type="submission" date="2023-05" db="EMBL/GenBank/DDBJ databases">
        <authorList>
            <consortium name="Lawrence Berkeley National Laboratory"/>
            <person name="Steindorff A."/>
            <person name="Hensen N."/>
            <person name="Bonometti L."/>
            <person name="Westerberg I."/>
            <person name="Brannstrom I.O."/>
            <person name="Guillou S."/>
            <person name="Cros-Aarteil S."/>
            <person name="Calhoun S."/>
            <person name="Haridas S."/>
            <person name="Kuo A."/>
            <person name="Mondo S."/>
            <person name="Pangilinan J."/>
            <person name="Riley R."/>
            <person name="Labutti K."/>
            <person name="Andreopoulos B."/>
            <person name="Lipzen A."/>
            <person name="Chen C."/>
            <person name="Yanf M."/>
            <person name="Daum C."/>
            <person name="Ng V."/>
            <person name="Clum A."/>
            <person name="Ohm R."/>
            <person name="Martin F."/>
            <person name="Silar P."/>
            <person name="Natvig D."/>
            <person name="Lalanne C."/>
            <person name="Gautier V."/>
            <person name="Ament-Velasquez S.L."/>
            <person name="Kruys A."/>
            <person name="Hutchinson M.I."/>
            <person name="Powell A.J."/>
            <person name="Barry K."/>
            <person name="Miller A.N."/>
            <person name="Grigoriev I.V."/>
            <person name="Debuchy R."/>
            <person name="Gladieux P."/>
            <person name="Thoren M.H."/>
            <person name="Johannesson H."/>
        </authorList>
    </citation>
    <scope>NUCLEOTIDE SEQUENCE</scope>
    <source>
        <strain evidence="2">PSN309</strain>
    </source>
</reference>
<gene>
    <name evidence="2" type="ORF">QBC35DRAFT_473598</name>
</gene>
<keyword evidence="3" id="KW-1185">Reference proteome</keyword>
<keyword evidence="1" id="KW-0732">Signal</keyword>
<evidence type="ECO:0000313" key="3">
    <source>
        <dbReference type="Proteomes" id="UP001302126"/>
    </source>
</evidence>
<feature type="signal peptide" evidence="1">
    <location>
        <begin position="1"/>
        <end position="20"/>
    </location>
</feature>